<keyword evidence="3" id="KW-1185">Reference proteome</keyword>
<feature type="non-terminal residue" evidence="2">
    <location>
        <position position="1"/>
    </location>
</feature>
<evidence type="ECO:0000259" key="1">
    <source>
        <dbReference type="Pfam" id="PF24320"/>
    </source>
</evidence>
<organism evidence="2 3">
    <name type="scientific">Glonium stellatum</name>
    <dbReference type="NCBI Taxonomy" id="574774"/>
    <lineage>
        <taxon>Eukaryota</taxon>
        <taxon>Fungi</taxon>
        <taxon>Dikarya</taxon>
        <taxon>Ascomycota</taxon>
        <taxon>Pezizomycotina</taxon>
        <taxon>Dothideomycetes</taxon>
        <taxon>Pleosporomycetidae</taxon>
        <taxon>Gloniales</taxon>
        <taxon>Gloniaceae</taxon>
        <taxon>Glonium</taxon>
    </lineage>
</organism>
<dbReference type="Pfam" id="PF24320">
    <property type="entry name" value="DUF7492"/>
    <property type="match status" value="1"/>
</dbReference>
<dbReference type="InterPro" id="IPR055915">
    <property type="entry name" value="DUF7492"/>
</dbReference>
<feature type="non-terminal residue" evidence="2">
    <location>
        <position position="282"/>
    </location>
</feature>
<dbReference type="OrthoDB" id="64281at2759"/>
<proteinExistence type="predicted"/>
<reference evidence="2 3" key="1">
    <citation type="journal article" date="2016" name="Nat. Commun.">
        <title>Ectomycorrhizal ecology is imprinted in the genome of the dominant symbiotic fungus Cenococcum geophilum.</title>
        <authorList>
            <consortium name="DOE Joint Genome Institute"/>
            <person name="Peter M."/>
            <person name="Kohler A."/>
            <person name="Ohm R.A."/>
            <person name="Kuo A."/>
            <person name="Krutzmann J."/>
            <person name="Morin E."/>
            <person name="Arend M."/>
            <person name="Barry K.W."/>
            <person name="Binder M."/>
            <person name="Choi C."/>
            <person name="Clum A."/>
            <person name="Copeland A."/>
            <person name="Grisel N."/>
            <person name="Haridas S."/>
            <person name="Kipfer T."/>
            <person name="LaButti K."/>
            <person name="Lindquist E."/>
            <person name="Lipzen A."/>
            <person name="Maire R."/>
            <person name="Meier B."/>
            <person name="Mihaltcheva S."/>
            <person name="Molinier V."/>
            <person name="Murat C."/>
            <person name="Poggeler S."/>
            <person name="Quandt C.A."/>
            <person name="Sperisen C."/>
            <person name="Tritt A."/>
            <person name="Tisserant E."/>
            <person name="Crous P.W."/>
            <person name="Henrissat B."/>
            <person name="Nehls U."/>
            <person name="Egli S."/>
            <person name="Spatafora J.W."/>
            <person name="Grigoriev I.V."/>
            <person name="Martin F.M."/>
        </authorList>
    </citation>
    <scope>NUCLEOTIDE SEQUENCE [LARGE SCALE GENOMIC DNA]</scope>
    <source>
        <strain evidence="2 3">CBS 207.34</strain>
    </source>
</reference>
<sequence length="282" mass="31036">HSWIEQLANIDSNGKYFGEYGYPRAFADKGIPGFNQQSDVYLLPPLIKQPPVIDDTDFLCHPSQRNQTQSANFPRLQVASGGMFAMKYAENGHITQPNQLPGKPKAAGTTFVFGTTQPKDDEKIVDVMQWTKDGSGGDKRGVLLTAENFDDGRCYQISGFPISVQRQKEFADPIQGQTGSEHEQLCETDVQLPSDAATGKPYTLYWVWQWPTEPNTPGVPNGKDEYYITCMDVDVVNSVKSVTPSITLAQQDPQTAAVTDYKSRTAITTNPISGEIGTVFAS</sequence>
<gene>
    <name evidence="2" type="ORF">AOQ84DRAFT_250703</name>
</gene>
<protein>
    <recommendedName>
        <fullName evidence="1">DUF7492 domain-containing protein</fullName>
    </recommendedName>
</protein>
<evidence type="ECO:0000313" key="3">
    <source>
        <dbReference type="Proteomes" id="UP000250140"/>
    </source>
</evidence>
<evidence type="ECO:0000313" key="2">
    <source>
        <dbReference type="EMBL" id="OCL02400.1"/>
    </source>
</evidence>
<accession>A0A8E2EPU1</accession>
<dbReference type="Proteomes" id="UP000250140">
    <property type="component" value="Unassembled WGS sequence"/>
</dbReference>
<feature type="domain" description="DUF7492" evidence="1">
    <location>
        <begin position="1"/>
        <end position="256"/>
    </location>
</feature>
<dbReference type="EMBL" id="KV750962">
    <property type="protein sequence ID" value="OCL02400.1"/>
    <property type="molecule type" value="Genomic_DNA"/>
</dbReference>
<dbReference type="AlphaFoldDB" id="A0A8E2EPU1"/>
<name>A0A8E2EPU1_9PEZI</name>